<dbReference type="AlphaFoldDB" id="A0A6N8JS36"/>
<sequence>MGTNVYQLIDTKLPDVEPNRAEAAREAPPSGRERRDAPAELGAAALANPTFPTASSPDAGDAESEALFAIDESSDLPLWVQLRNRLAHLIRTGYFKAGEQLPSLRSLSAEARVNYNTVTKAYRDLESSNLIVSVRGRGMYVQKNVTVDDSPENAVDAMAEQCVEEYRALGLTYRDIQRRLTDIVQTMADKAAMATDEKRDYYGKTH</sequence>
<feature type="compositionally biased region" description="Basic and acidic residues" evidence="4">
    <location>
        <begin position="12"/>
        <end position="38"/>
    </location>
</feature>
<name>A0A6N8JS36_9ACTN</name>
<dbReference type="SUPFAM" id="SSF46785">
    <property type="entry name" value="Winged helix' DNA-binding domain"/>
    <property type="match status" value="1"/>
</dbReference>
<evidence type="ECO:0000256" key="4">
    <source>
        <dbReference type="SAM" id="MobiDB-lite"/>
    </source>
</evidence>
<dbReference type="PANTHER" id="PTHR38445">
    <property type="entry name" value="HTH-TYPE TRANSCRIPTIONAL REPRESSOR YTRA"/>
    <property type="match status" value="1"/>
</dbReference>
<evidence type="ECO:0000259" key="5">
    <source>
        <dbReference type="PROSITE" id="PS50949"/>
    </source>
</evidence>
<dbReference type="GO" id="GO:0003700">
    <property type="term" value="F:DNA-binding transcription factor activity"/>
    <property type="evidence" value="ECO:0007669"/>
    <property type="project" value="InterPro"/>
</dbReference>
<reference evidence="6 7" key="1">
    <citation type="submission" date="2019-12" db="EMBL/GenBank/DDBJ databases">
        <title>Microbes associate with the intestines of laboratory mice.</title>
        <authorList>
            <person name="Navarre W."/>
            <person name="Wong E."/>
        </authorList>
    </citation>
    <scope>NUCLEOTIDE SEQUENCE [LARGE SCALE GENOMIC DNA]</scope>
    <source>
        <strain evidence="6 7">NM66_B29</strain>
    </source>
</reference>
<evidence type="ECO:0000313" key="6">
    <source>
        <dbReference type="EMBL" id="MVX61967.1"/>
    </source>
</evidence>
<keyword evidence="1" id="KW-0805">Transcription regulation</keyword>
<keyword evidence="3" id="KW-0804">Transcription</keyword>
<keyword evidence="2" id="KW-0238">DNA-binding</keyword>
<dbReference type="PROSITE" id="PS50949">
    <property type="entry name" value="HTH_GNTR"/>
    <property type="match status" value="1"/>
</dbReference>
<dbReference type="PANTHER" id="PTHR38445:SF7">
    <property type="entry name" value="GNTR-FAMILY TRANSCRIPTIONAL REGULATOR"/>
    <property type="match status" value="1"/>
</dbReference>
<dbReference type="InterPro" id="IPR036390">
    <property type="entry name" value="WH_DNA-bd_sf"/>
</dbReference>
<keyword evidence="7" id="KW-1185">Reference proteome</keyword>
<organism evidence="6 7">
    <name type="scientific">Adlercreutzia mucosicola</name>
    <dbReference type="NCBI Taxonomy" id="580026"/>
    <lineage>
        <taxon>Bacteria</taxon>
        <taxon>Bacillati</taxon>
        <taxon>Actinomycetota</taxon>
        <taxon>Coriobacteriia</taxon>
        <taxon>Eggerthellales</taxon>
        <taxon>Eggerthellaceae</taxon>
        <taxon>Adlercreutzia</taxon>
    </lineage>
</organism>
<accession>A0A6N8JS36</accession>
<comment type="caution">
    <text evidence="6">The sequence shown here is derived from an EMBL/GenBank/DDBJ whole genome shotgun (WGS) entry which is preliminary data.</text>
</comment>
<evidence type="ECO:0000313" key="7">
    <source>
        <dbReference type="Proteomes" id="UP000463388"/>
    </source>
</evidence>
<feature type="region of interest" description="Disordered" evidence="4">
    <location>
        <begin position="1"/>
        <end position="60"/>
    </location>
</feature>
<evidence type="ECO:0000256" key="1">
    <source>
        <dbReference type="ARBA" id="ARBA00023015"/>
    </source>
</evidence>
<dbReference type="Pfam" id="PF00392">
    <property type="entry name" value="GntR"/>
    <property type="match status" value="1"/>
</dbReference>
<dbReference type="Proteomes" id="UP000463388">
    <property type="component" value="Unassembled WGS sequence"/>
</dbReference>
<dbReference type="InterPro" id="IPR036388">
    <property type="entry name" value="WH-like_DNA-bd_sf"/>
</dbReference>
<dbReference type="Gene3D" id="1.10.10.10">
    <property type="entry name" value="Winged helix-like DNA-binding domain superfamily/Winged helix DNA-binding domain"/>
    <property type="match status" value="1"/>
</dbReference>
<dbReference type="OrthoDB" id="4307011at2"/>
<dbReference type="InterPro" id="IPR000524">
    <property type="entry name" value="Tscrpt_reg_HTH_GntR"/>
</dbReference>
<dbReference type="SMART" id="SM00345">
    <property type="entry name" value="HTH_GNTR"/>
    <property type="match status" value="1"/>
</dbReference>
<dbReference type="CDD" id="cd07377">
    <property type="entry name" value="WHTH_GntR"/>
    <property type="match status" value="1"/>
</dbReference>
<dbReference type="GO" id="GO:0003677">
    <property type="term" value="F:DNA binding"/>
    <property type="evidence" value="ECO:0007669"/>
    <property type="project" value="UniProtKB-KW"/>
</dbReference>
<dbReference type="EMBL" id="WSRR01000042">
    <property type="protein sequence ID" value="MVX61967.1"/>
    <property type="molecule type" value="Genomic_DNA"/>
</dbReference>
<proteinExistence type="predicted"/>
<evidence type="ECO:0000256" key="3">
    <source>
        <dbReference type="ARBA" id="ARBA00023163"/>
    </source>
</evidence>
<evidence type="ECO:0000256" key="2">
    <source>
        <dbReference type="ARBA" id="ARBA00023125"/>
    </source>
</evidence>
<feature type="domain" description="HTH gntR-type" evidence="5">
    <location>
        <begin position="76"/>
        <end position="144"/>
    </location>
</feature>
<dbReference type="RefSeq" id="WP_160347378.1">
    <property type="nucleotide sequence ID" value="NZ_WSRR01000042.1"/>
</dbReference>
<protein>
    <submittedName>
        <fullName evidence="6">GntR family transcriptional regulator</fullName>
    </submittedName>
</protein>
<gene>
    <name evidence="6" type="ORF">GKZ27_10985</name>
</gene>